<dbReference type="EMBL" id="FOQG01000015">
    <property type="protein sequence ID" value="SFI94245.1"/>
    <property type="molecule type" value="Genomic_DNA"/>
</dbReference>
<accession>A0A1I3MC06</accession>
<evidence type="ECO:0000256" key="1">
    <source>
        <dbReference type="SAM" id="MobiDB-lite"/>
    </source>
</evidence>
<dbReference type="STRING" id="1005945.SAMN05216561_11536"/>
<dbReference type="InterPro" id="IPR027417">
    <property type="entry name" value="P-loop_NTPase"/>
</dbReference>
<evidence type="ECO:0000313" key="2">
    <source>
        <dbReference type="EMBL" id="SFI94245.1"/>
    </source>
</evidence>
<reference evidence="2 3" key="1">
    <citation type="submission" date="2016-10" db="EMBL/GenBank/DDBJ databases">
        <authorList>
            <person name="de Groot N.N."/>
        </authorList>
    </citation>
    <scope>NUCLEOTIDE SEQUENCE [LARGE SCALE GENOMIC DNA]</scope>
    <source>
        <strain evidence="2 3">CGMCC 1.11156</strain>
    </source>
</reference>
<dbReference type="Proteomes" id="UP000198649">
    <property type="component" value="Unassembled WGS sequence"/>
</dbReference>
<feature type="region of interest" description="Disordered" evidence="1">
    <location>
        <begin position="87"/>
        <end position="116"/>
    </location>
</feature>
<sequence length="622" mass="68454">MSGTWSGRKVTAARALVAARLPAPCARCGRTINADDNPRTWIVGHIKPRATHPHLEDDPRNWRPEHRRCSNKTGFATALAKARLDGARAERRGDFSHDDDAGSHHFRSSLSPTSDGQWEVHPRLRWAHHVATAPGWLAPYLVVPEDAAPPLAMTEVHPLAVCSYAAEGCTHGWRGVPFVVEPSAIAWVERERTIRLRWWQRLAMVRQLEHDVDGRLLWRVVVESGSRRIGKSERLRSLALWRMERGVELFEPEQVVVHVGRDVGVASEVQARAWSWCRLRGWDVKTGNGKESVTHTNGARWLVKSQNAGYGFDVHLGLADECWDIVPQKISGAIEPATLERESSQLVLTSTSNQAATSLMKNRISAALAADDGRTLLLLWGVEPGADLFDEATWRAASAHWTEDRRVMIGAKLREAQDAGPQVDDPDPVGSWANNYLNVWDLVVRTKERGDLVFDGDSWGLLEVEVPERAPDEAAIESWFGEGLSVALAWRLEGGPVVVRVLAYDDLPAAVAAVKAARFRGTTTVGATLLGDPALSKLRARPGQGRTSDAVKELARLMGEDAVRHDGQEHLRGQVLALRTVPGVDGRRVSSKGRADAVKAAVWAIGSARARKGRQRLVLPSS</sequence>
<evidence type="ECO:0000313" key="3">
    <source>
        <dbReference type="Proteomes" id="UP000198649"/>
    </source>
</evidence>
<gene>
    <name evidence="2" type="ORF">SAMN05216561_11536</name>
</gene>
<proteinExistence type="predicted"/>
<evidence type="ECO:0008006" key="4">
    <source>
        <dbReference type="Google" id="ProtNLM"/>
    </source>
</evidence>
<keyword evidence="3" id="KW-1185">Reference proteome</keyword>
<protein>
    <recommendedName>
        <fullName evidence="4">HNH endonuclease</fullName>
    </recommendedName>
</protein>
<organism evidence="2 3">
    <name type="scientific">Nocardioides psychrotolerans</name>
    <dbReference type="NCBI Taxonomy" id="1005945"/>
    <lineage>
        <taxon>Bacteria</taxon>
        <taxon>Bacillati</taxon>
        <taxon>Actinomycetota</taxon>
        <taxon>Actinomycetes</taxon>
        <taxon>Propionibacteriales</taxon>
        <taxon>Nocardioidaceae</taxon>
        <taxon>Nocardioides</taxon>
    </lineage>
</organism>
<feature type="compositionally biased region" description="Basic and acidic residues" evidence="1">
    <location>
        <begin position="87"/>
        <end position="103"/>
    </location>
</feature>
<name>A0A1I3MC06_9ACTN</name>
<dbReference type="AlphaFoldDB" id="A0A1I3MC06"/>
<dbReference type="Gene3D" id="3.40.50.300">
    <property type="entry name" value="P-loop containing nucleotide triphosphate hydrolases"/>
    <property type="match status" value="1"/>
</dbReference>